<evidence type="ECO:0000256" key="2">
    <source>
        <dbReference type="SAM" id="MobiDB-lite"/>
    </source>
</evidence>
<keyword evidence="4" id="KW-1185">Reference proteome</keyword>
<name>A0A2T7P1D2_POMCA</name>
<dbReference type="OrthoDB" id="6157326at2759"/>
<dbReference type="PANTHER" id="PTHR37558:SF1">
    <property type="entry name" value="HTH CENPB-TYPE DOMAIN-CONTAINING PROTEIN"/>
    <property type="match status" value="1"/>
</dbReference>
<feature type="region of interest" description="Disordered" evidence="2">
    <location>
        <begin position="118"/>
        <end position="149"/>
    </location>
</feature>
<evidence type="ECO:0000313" key="3">
    <source>
        <dbReference type="EMBL" id="PVD27228.1"/>
    </source>
</evidence>
<evidence type="ECO:0000256" key="1">
    <source>
        <dbReference type="SAM" id="Coils"/>
    </source>
</evidence>
<accession>A0A2T7P1D2</accession>
<dbReference type="Proteomes" id="UP000245119">
    <property type="component" value="Linkage Group LG7"/>
</dbReference>
<protein>
    <submittedName>
        <fullName evidence="3">Uncharacterized protein</fullName>
    </submittedName>
</protein>
<organism evidence="3 4">
    <name type="scientific">Pomacea canaliculata</name>
    <name type="common">Golden apple snail</name>
    <dbReference type="NCBI Taxonomy" id="400727"/>
    <lineage>
        <taxon>Eukaryota</taxon>
        <taxon>Metazoa</taxon>
        <taxon>Spiralia</taxon>
        <taxon>Lophotrochozoa</taxon>
        <taxon>Mollusca</taxon>
        <taxon>Gastropoda</taxon>
        <taxon>Caenogastropoda</taxon>
        <taxon>Architaenioglossa</taxon>
        <taxon>Ampullarioidea</taxon>
        <taxon>Ampullariidae</taxon>
        <taxon>Pomacea</taxon>
    </lineage>
</organism>
<sequence length="207" mass="24154">MDLHLLRQVLFDRPFEKSGAGWKRVADSLRCIEQFSTLEARRVRERTNLLIEQFKRTQNIQQAKSGEEEELTEKDHLLLEIIGIKESIENEEMGEKSQKKKKDEVEQRKRAVEIRAAAMESRKRKQSEDAAGPSSSSSEDVVPSSKKKKPNDLLLELVIKRQVEKREERLAELEIRRQELALEREKFEAASAERNAFLLLLHKFSEK</sequence>
<gene>
    <name evidence="3" type="ORF">C0Q70_12383</name>
</gene>
<reference evidence="3 4" key="1">
    <citation type="submission" date="2018-04" db="EMBL/GenBank/DDBJ databases">
        <title>The genome of golden apple snail Pomacea canaliculata provides insight into stress tolerance and invasive adaptation.</title>
        <authorList>
            <person name="Liu C."/>
            <person name="Liu B."/>
            <person name="Ren Y."/>
            <person name="Zhang Y."/>
            <person name="Wang H."/>
            <person name="Li S."/>
            <person name="Jiang F."/>
            <person name="Yin L."/>
            <person name="Zhang G."/>
            <person name="Qian W."/>
            <person name="Fan W."/>
        </authorList>
    </citation>
    <scope>NUCLEOTIDE SEQUENCE [LARGE SCALE GENOMIC DNA]</scope>
    <source>
        <strain evidence="3">SZHN2017</strain>
        <tissue evidence="3">Muscle</tissue>
    </source>
</reference>
<keyword evidence="1" id="KW-0175">Coiled coil</keyword>
<feature type="coiled-coil region" evidence="1">
    <location>
        <begin position="163"/>
        <end position="195"/>
    </location>
</feature>
<dbReference type="EMBL" id="PZQS01000007">
    <property type="protein sequence ID" value="PVD27228.1"/>
    <property type="molecule type" value="Genomic_DNA"/>
</dbReference>
<dbReference type="PANTHER" id="PTHR37558">
    <property type="entry name" value="HTH CENPB-TYPE DOMAIN-CONTAINING PROTEIN"/>
    <property type="match status" value="1"/>
</dbReference>
<proteinExistence type="predicted"/>
<comment type="caution">
    <text evidence="3">The sequence shown here is derived from an EMBL/GenBank/DDBJ whole genome shotgun (WGS) entry which is preliminary data.</text>
</comment>
<feature type="compositionally biased region" description="Low complexity" evidence="2">
    <location>
        <begin position="129"/>
        <end position="144"/>
    </location>
</feature>
<dbReference type="AlphaFoldDB" id="A0A2T7P1D2"/>
<evidence type="ECO:0000313" key="4">
    <source>
        <dbReference type="Proteomes" id="UP000245119"/>
    </source>
</evidence>